<keyword evidence="5" id="KW-1185">Reference proteome</keyword>
<dbReference type="PANTHER" id="PTHR12874:SF29">
    <property type="entry name" value="F-BOX ONLY PROTEIN 9"/>
    <property type="match status" value="1"/>
</dbReference>
<evidence type="ECO:0000313" key="5">
    <source>
        <dbReference type="Proteomes" id="UP000008792"/>
    </source>
</evidence>
<sequence>MQRKTTLKSMDISPLLDNSMSDSGLDMADPDTSSDYQSRALDEFRVNWQRELQGQHEASRKPAEAEEQPAGFEDIDAETKAQSLYRTAVELEQRGKVYDALAYYRKATQIVPDIEFKFYEQQNLKNDVNKTYHNLLSNFSKNLDLHETEAKEDVVPIDGLYEKFQRDLCCEEIYGGKILINSRDTNVLTTGSNLHISDLPAEILLHILRWVVSSQLDMRSLEQFSAVCKGFYVYGRDEELWRLACVKVWGNNVGSLDAKDGGACYETWRDMFIRRERVLFNGCYISKTTYLRMGENSFQDQFYRPLQLVEYYRYIRFLPDGKVLMMTNADEPAQGVNKLKQIYHTRPDVLRGRYRLFGSTVTLVLQKTQQARATAQRHRRGSLLPGEEEGNNTQYVIELRIMNSPKRRFAQLVWSNYTLVQQRNKVETSSEFELTAAKYPPLWFSAVKSYHLDADAPLT</sequence>
<dbReference type="FunCoup" id="A0A0Q9WAB9">
    <property type="interactions" value="344"/>
</dbReference>
<dbReference type="Gene3D" id="1.20.1280.50">
    <property type="match status" value="1"/>
</dbReference>
<accession>A0A0Q9WAB9</accession>
<dbReference type="InterPro" id="IPR045464">
    <property type="entry name" value="Hrt3/FBXO9_C"/>
</dbReference>
<feature type="region of interest" description="Disordered" evidence="2">
    <location>
        <begin position="1"/>
        <end position="36"/>
    </location>
</feature>
<dbReference type="AlphaFoldDB" id="A0A0Q9WAB9"/>
<dbReference type="InterPro" id="IPR036047">
    <property type="entry name" value="F-box-like_dom_sf"/>
</dbReference>
<dbReference type="OrthoDB" id="2117972at2759"/>
<dbReference type="Pfam" id="PF12937">
    <property type="entry name" value="F-box-like"/>
    <property type="match status" value="1"/>
</dbReference>
<gene>
    <name evidence="4" type="primary">Dvir\GJ10427</name>
    <name evidence="4" type="ORF">Dvir_GJ10427</name>
</gene>
<keyword evidence="1" id="KW-0833">Ubl conjugation pathway</keyword>
<dbReference type="InterPro" id="IPR001810">
    <property type="entry name" value="F-box_dom"/>
</dbReference>
<dbReference type="Pfam" id="PF19270">
    <property type="entry name" value="FBO_C"/>
    <property type="match status" value="1"/>
</dbReference>
<dbReference type="GO" id="GO:0031146">
    <property type="term" value="P:SCF-dependent proteasomal ubiquitin-dependent protein catabolic process"/>
    <property type="evidence" value="ECO:0007669"/>
    <property type="project" value="TreeGrafter"/>
</dbReference>
<dbReference type="STRING" id="7244.A0A0Q9WAB9"/>
<name>A0A0Q9WAB9_DROVI</name>
<evidence type="ECO:0000256" key="2">
    <source>
        <dbReference type="SAM" id="MobiDB-lite"/>
    </source>
</evidence>
<evidence type="ECO:0000259" key="3">
    <source>
        <dbReference type="PROSITE" id="PS50181"/>
    </source>
</evidence>
<dbReference type="EMBL" id="CH940652">
    <property type="protein sequence ID" value="KRF78737.1"/>
    <property type="molecule type" value="Genomic_DNA"/>
</dbReference>
<protein>
    <submittedName>
        <fullName evidence="4">Uncharacterized protein, isoform B</fullName>
    </submittedName>
</protein>
<proteinExistence type="predicted"/>
<dbReference type="SUPFAM" id="SSF81383">
    <property type="entry name" value="F-box domain"/>
    <property type="match status" value="1"/>
</dbReference>
<dbReference type="GO" id="GO:0019005">
    <property type="term" value="C:SCF ubiquitin ligase complex"/>
    <property type="evidence" value="ECO:0007669"/>
    <property type="project" value="TreeGrafter"/>
</dbReference>
<dbReference type="Proteomes" id="UP000008792">
    <property type="component" value="Unassembled WGS sequence"/>
</dbReference>
<dbReference type="CDD" id="cd22089">
    <property type="entry name" value="F-box_FBXO9"/>
    <property type="match status" value="1"/>
</dbReference>
<dbReference type="GO" id="GO:0005737">
    <property type="term" value="C:cytoplasm"/>
    <property type="evidence" value="ECO:0007669"/>
    <property type="project" value="TreeGrafter"/>
</dbReference>
<feature type="domain" description="F-box" evidence="3">
    <location>
        <begin position="193"/>
        <end position="244"/>
    </location>
</feature>
<dbReference type="PANTHER" id="PTHR12874">
    <property type="entry name" value="F-BOX ONLY PROTEIN 48-RELATED"/>
    <property type="match status" value="1"/>
</dbReference>
<dbReference type="InParanoid" id="A0A0Q9WAB9"/>
<evidence type="ECO:0000313" key="4">
    <source>
        <dbReference type="EMBL" id="KRF78737.1"/>
    </source>
</evidence>
<reference evidence="4 5" key="1">
    <citation type="journal article" date="2007" name="Nature">
        <title>Evolution of genes and genomes on the Drosophila phylogeny.</title>
        <authorList>
            <consortium name="Drosophila 12 Genomes Consortium"/>
            <person name="Clark A.G."/>
            <person name="Eisen M.B."/>
            <person name="Smith D.R."/>
            <person name="Bergman C.M."/>
            <person name="Oliver B."/>
            <person name="Markow T.A."/>
            <person name="Kaufman T.C."/>
            <person name="Kellis M."/>
            <person name="Gelbart W."/>
            <person name="Iyer V.N."/>
            <person name="Pollard D.A."/>
            <person name="Sackton T.B."/>
            <person name="Larracuente A.M."/>
            <person name="Singh N.D."/>
            <person name="Abad J.P."/>
            <person name="Abt D.N."/>
            <person name="Adryan B."/>
            <person name="Aguade M."/>
            <person name="Akashi H."/>
            <person name="Anderson W.W."/>
            <person name="Aquadro C.F."/>
            <person name="Ardell D.H."/>
            <person name="Arguello R."/>
            <person name="Artieri C.G."/>
            <person name="Barbash D.A."/>
            <person name="Barker D."/>
            <person name="Barsanti P."/>
            <person name="Batterham P."/>
            <person name="Batzoglou S."/>
            <person name="Begun D."/>
            <person name="Bhutkar A."/>
            <person name="Blanco E."/>
            <person name="Bosak S.A."/>
            <person name="Bradley R.K."/>
            <person name="Brand A.D."/>
            <person name="Brent M.R."/>
            <person name="Brooks A.N."/>
            <person name="Brown R.H."/>
            <person name="Butlin R.K."/>
            <person name="Caggese C."/>
            <person name="Calvi B.R."/>
            <person name="Bernardo de Carvalho A."/>
            <person name="Caspi A."/>
            <person name="Castrezana S."/>
            <person name="Celniker S.E."/>
            <person name="Chang J.L."/>
            <person name="Chapple C."/>
            <person name="Chatterji S."/>
            <person name="Chinwalla A."/>
            <person name="Civetta A."/>
            <person name="Clifton S.W."/>
            <person name="Comeron J.M."/>
            <person name="Costello J.C."/>
            <person name="Coyne J.A."/>
            <person name="Daub J."/>
            <person name="David R.G."/>
            <person name="Delcher A.L."/>
            <person name="Delehaunty K."/>
            <person name="Do C.B."/>
            <person name="Ebling H."/>
            <person name="Edwards K."/>
            <person name="Eickbush T."/>
            <person name="Evans J.D."/>
            <person name="Filipski A."/>
            <person name="Findeiss S."/>
            <person name="Freyhult E."/>
            <person name="Fulton L."/>
            <person name="Fulton R."/>
            <person name="Garcia A.C."/>
            <person name="Gardiner A."/>
            <person name="Garfield D.A."/>
            <person name="Garvin B.E."/>
            <person name="Gibson G."/>
            <person name="Gilbert D."/>
            <person name="Gnerre S."/>
            <person name="Godfrey J."/>
            <person name="Good R."/>
            <person name="Gotea V."/>
            <person name="Gravely B."/>
            <person name="Greenberg A.J."/>
            <person name="Griffiths-Jones S."/>
            <person name="Gross S."/>
            <person name="Guigo R."/>
            <person name="Gustafson E.A."/>
            <person name="Haerty W."/>
            <person name="Hahn M.W."/>
            <person name="Halligan D.L."/>
            <person name="Halpern A.L."/>
            <person name="Halter G.M."/>
            <person name="Han M.V."/>
            <person name="Heger A."/>
            <person name="Hillier L."/>
            <person name="Hinrichs A.S."/>
            <person name="Holmes I."/>
            <person name="Hoskins R.A."/>
            <person name="Hubisz M.J."/>
            <person name="Hultmark D."/>
            <person name="Huntley M.A."/>
            <person name="Jaffe D.B."/>
            <person name="Jagadeeshan S."/>
            <person name="Jeck W.R."/>
            <person name="Johnson J."/>
            <person name="Jones C.D."/>
            <person name="Jordan W.C."/>
            <person name="Karpen G.H."/>
            <person name="Kataoka E."/>
            <person name="Keightley P.D."/>
            <person name="Kheradpour P."/>
            <person name="Kirkness E.F."/>
            <person name="Koerich L.B."/>
            <person name="Kristiansen K."/>
            <person name="Kudrna D."/>
            <person name="Kulathinal R.J."/>
            <person name="Kumar S."/>
            <person name="Kwok R."/>
            <person name="Lander E."/>
            <person name="Langley C.H."/>
            <person name="Lapoint R."/>
            <person name="Lazzaro B.P."/>
            <person name="Lee S.J."/>
            <person name="Levesque L."/>
            <person name="Li R."/>
            <person name="Lin C.F."/>
            <person name="Lin M.F."/>
            <person name="Lindblad-Toh K."/>
            <person name="Llopart A."/>
            <person name="Long M."/>
            <person name="Low L."/>
            <person name="Lozovsky E."/>
            <person name="Lu J."/>
            <person name="Luo M."/>
            <person name="Machado C.A."/>
            <person name="Makalowski W."/>
            <person name="Marzo M."/>
            <person name="Matsuda M."/>
            <person name="Matzkin L."/>
            <person name="McAllister B."/>
            <person name="McBride C.S."/>
            <person name="McKernan B."/>
            <person name="McKernan K."/>
            <person name="Mendez-Lago M."/>
            <person name="Minx P."/>
            <person name="Mollenhauer M.U."/>
            <person name="Montooth K."/>
            <person name="Mount S.M."/>
            <person name="Mu X."/>
            <person name="Myers E."/>
            <person name="Negre B."/>
            <person name="Newfeld S."/>
            <person name="Nielsen R."/>
            <person name="Noor M.A."/>
            <person name="O'Grady P."/>
            <person name="Pachter L."/>
            <person name="Papaceit M."/>
            <person name="Parisi M.J."/>
            <person name="Parisi M."/>
            <person name="Parts L."/>
            <person name="Pedersen J.S."/>
            <person name="Pesole G."/>
            <person name="Phillippy A.M."/>
            <person name="Ponting C.P."/>
            <person name="Pop M."/>
            <person name="Porcelli D."/>
            <person name="Powell J.R."/>
            <person name="Prohaska S."/>
            <person name="Pruitt K."/>
            <person name="Puig M."/>
            <person name="Quesneville H."/>
            <person name="Ram K.R."/>
            <person name="Rand D."/>
            <person name="Rasmussen M.D."/>
            <person name="Reed L.K."/>
            <person name="Reenan R."/>
            <person name="Reily A."/>
            <person name="Remington K.A."/>
            <person name="Rieger T.T."/>
            <person name="Ritchie M.G."/>
            <person name="Robin C."/>
            <person name="Rogers Y.H."/>
            <person name="Rohde C."/>
            <person name="Rozas J."/>
            <person name="Rubenfield M.J."/>
            <person name="Ruiz A."/>
            <person name="Russo S."/>
            <person name="Salzberg S.L."/>
            <person name="Sanchez-Gracia A."/>
            <person name="Saranga D.J."/>
            <person name="Sato H."/>
            <person name="Schaeffer S.W."/>
            <person name="Schatz M.C."/>
            <person name="Schlenke T."/>
            <person name="Schwartz R."/>
            <person name="Segarra C."/>
            <person name="Singh R.S."/>
            <person name="Sirot L."/>
            <person name="Sirota M."/>
            <person name="Sisneros N.B."/>
            <person name="Smith C.D."/>
            <person name="Smith T.F."/>
            <person name="Spieth J."/>
            <person name="Stage D.E."/>
            <person name="Stark A."/>
            <person name="Stephan W."/>
            <person name="Strausberg R.L."/>
            <person name="Strempel S."/>
            <person name="Sturgill D."/>
            <person name="Sutton G."/>
            <person name="Sutton G.G."/>
            <person name="Tao W."/>
            <person name="Teichmann S."/>
            <person name="Tobari Y.N."/>
            <person name="Tomimura Y."/>
            <person name="Tsolas J.M."/>
            <person name="Valente V.L."/>
            <person name="Venter E."/>
            <person name="Venter J.C."/>
            <person name="Vicario S."/>
            <person name="Vieira F.G."/>
            <person name="Vilella A.J."/>
            <person name="Villasante A."/>
            <person name="Walenz B."/>
            <person name="Wang J."/>
            <person name="Wasserman M."/>
            <person name="Watts T."/>
            <person name="Wilson D."/>
            <person name="Wilson R.K."/>
            <person name="Wing R.A."/>
            <person name="Wolfner M.F."/>
            <person name="Wong A."/>
            <person name="Wong G.K."/>
            <person name="Wu C.I."/>
            <person name="Wu G."/>
            <person name="Yamamoto D."/>
            <person name="Yang H.P."/>
            <person name="Yang S.P."/>
            <person name="Yorke J.A."/>
            <person name="Yoshida K."/>
            <person name="Zdobnov E."/>
            <person name="Zhang P."/>
            <person name="Zhang Y."/>
            <person name="Zimin A.V."/>
            <person name="Baldwin J."/>
            <person name="Abdouelleil A."/>
            <person name="Abdulkadir J."/>
            <person name="Abebe A."/>
            <person name="Abera B."/>
            <person name="Abreu J."/>
            <person name="Acer S.C."/>
            <person name="Aftuck L."/>
            <person name="Alexander A."/>
            <person name="An P."/>
            <person name="Anderson E."/>
            <person name="Anderson S."/>
            <person name="Arachi H."/>
            <person name="Azer M."/>
            <person name="Bachantsang P."/>
            <person name="Barry A."/>
            <person name="Bayul T."/>
            <person name="Berlin A."/>
            <person name="Bessette D."/>
            <person name="Bloom T."/>
            <person name="Blye J."/>
            <person name="Boguslavskiy L."/>
            <person name="Bonnet C."/>
            <person name="Boukhgalter B."/>
            <person name="Bourzgui I."/>
            <person name="Brown A."/>
            <person name="Cahill P."/>
            <person name="Channer S."/>
            <person name="Cheshatsang Y."/>
            <person name="Chuda L."/>
            <person name="Citroen M."/>
            <person name="Collymore A."/>
            <person name="Cooke P."/>
            <person name="Costello M."/>
            <person name="D'Aco K."/>
            <person name="Daza R."/>
            <person name="De Haan G."/>
            <person name="DeGray S."/>
            <person name="DeMaso C."/>
            <person name="Dhargay N."/>
            <person name="Dooley K."/>
            <person name="Dooley E."/>
            <person name="Doricent M."/>
            <person name="Dorje P."/>
            <person name="Dorjee K."/>
            <person name="Dupes A."/>
            <person name="Elong R."/>
            <person name="Falk J."/>
            <person name="Farina A."/>
            <person name="Faro S."/>
            <person name="Ferguson D."/>
            <person name="Fisher S."/>
            <person name="Foley C.D."/>
            <person name="Franke A."/>
            <person name="Friedrich D."/>
            <person name="Gadbois L."/>
            <person name="Gearin G."/>
            <person name="Gearin C.R."/>
            <person name="Giannoukos G."/>
            <person name="Goode T."/>
            <person name="Graham J."/>
            <person name="Grandbois E."/>
            <person name="Grewal S."/>
            <person name="Gyaltsen K."/>
            <person name="Hafez N."/>
            <person name="Hagos B."/>
            <person name="Hall J."/>
            <person name="Henson C."/>
            <person name="Hollinger A."/>
            <person name="Honan T."/>
            <person name="Huard M.D."/>
            <person name="Hughes L."/>
            <person name="Hurhula B."/>
            <person name="Husby M.E."/>
            <person name="Kamat A."/>
            <person name="Kanga B."/>
            <person name="Kashin S."/>
            <person name="Khazanovich D."/>
            <person name="Kisner P."/>
            <person name="Lance K."/>
            <person name="Lara M."/>
            <person name="Lee W."/>
            <person name="Lennon N."/>
            <person name="Letendre F."/>
            <person name="LeVine R."/>
            <person name="Lipovsky A."/>
            <person name="Liu X."/>
            <person name="Liu J."/>
            <person name="Liu S."/>
            <person name="Lokyitsang T."/>
            <person name="Lokyitsang Y."/>
            <person name="Lubonja R."/>
            <person name="Lui A."/>
            <person name="MacDonald P."/>
            <person name="Magnisalis V."/>
            <person name="Maru K."/>
            <person name="Matthews C."/>
            <person name="McCusker W."/>
            <person name="McDonough S."/>
            <person name="Mehta T."/>
            <person name="Meldrim J."/>
            <person name="Meneus L."/>
            <person name="Mihai O."/>
            <person name="Mihalev A."/>
            <person name="Mihova T."/>
            <person name="Mittelman R."/>
            <person name="Mlenga V."/>
            <person name="Montmayeur A."/>
            <person name="Mulrain L."/>
            <person name="Navidi A."/>
            <person name="Naylor J."/>
            <person name="Negash T."/>
            <person name="Nguyen T."/>
            <person name="Nguyen N."/>
            <person name="Nicol R."/>
            <person name="Norbu C."/>
            <person name="Norbu N."/>
            <person name="Novod N."/>
            <person name="O'Neill B."/>
            <person name="Osman S."/>
            <person name="Markiewicz E."/>
            <person name="Oyono O.L."/>
            <person name="Patti C."/>
            <person name="Phunkhang P."/>
            <person name="Pierre F."/>
            <person name="Priest M."/>
            <person name="Raghuraman S."/>
            <person name="Rege F."/>
            <person name="Reyes R."/>
            <person name="Rise C."/>
            <person name="Rogov P."/>
            <person name="Ross K."/>
            <person name="Ryan E."/>
            <person name="Settipalli S."/>
            <person name="Shea T."/>
            <person name="Sherpa N."/>
            <person name="Shi L."/>
            <person name="Shih D."/>
            <person name="Sparrow T."/>
            <person name="Spaulding J."/>
            <person name="Stalker J."/>
            <person name="Stange-Thomann N."/>
            <person name="Stavropoulos S."/>
            <person name="Stone C."/>
            <person name="Strader C."/>
            <person name="Tesfaye S."/>
            <person name="Thomson T."/>
            <person name="Thoulutsang Y."/>
            <person name="Thoulutsang D."/>
            <person name="Topham K."/>
            <person name="Topping I."/>
            <person name="Tsamla T."/>
            <person name="Vassiliev H."/>
            <person name="Vo A."/>
            <person name="Wangchuk T."/>
            <person name="Wangdi T."/>
            <person name="Weiand M."/>
            <person name="Wilkinson J."/>
            <person name="Wilson A."/>
            <person name="Yadav S."/>
            <person name="Young G."/>
            <person name="Yu Q."/>
            <person name="Zembek L."/>
            <person name="Zhong D."/>
            <person name="Zimmer A."/>
            <person name="Zwirko Z."/>
            <person name="Jaffe D.B."/>
            <person name="Alvarez P."/>
            <person name="Brockman W."/>
            <person name="Butler J."/>
            <person name="Chin C."/>
            <person name="Gnerre S."/>
            <person name="Grabherr M."/>
            <person name="Kleber M."/>
            <person name="Mauceli E."/>
            <person name="MacCallum I."/>
        </authorList>
    </citation>
    <scope>NUCLEOTIDE SEQUENCE [LARGE SCALE GENOMIC DNA]</scope>
    <source>
        <strain evidence="5">Tucson 15010-1051.87</strain>
    </source>
</reference>
<dbReference type="eggNOG" id="KOG2997">
    <property type="taxonomic scope" value="Eukaryota"/>
</dbReference>
<organism evidence="4 5">
    <name type="scientific">Drosophila virilis</name>
    <name type="common">Fruit fly</name>
    <dbReference type="NCBI Taxonomy" id="7244"/>
    <lineage>
        <taxon>Eukaryota</taxon>
        <taxon>Metazoa</taxon>
        <taxon>Ecdysozoa</taxon>
        <taxon>Arthropoda</taxon>
        <taxon>Hexapoda</taxon>
        <taxon>Insecta</taxon>
        <taxon>Pterygota</taxon>
        <taxon>Neoptera</taxon>
        <taxon>Endopterygota</taxon>
        <taxon>Diptera</taxon>
        <taxon>Brachycera</taxon>
        <taxon>Muscomorpha</taxon>
        <taxon>Ephydroidea</taxon>
        <taxon>Drosophilidae</taxon>
        <taxon>Drosophila</taxon>
    </lineage>
</organism>
<evidence type="ECO:0000256" key="1">
    <source>
        <dbReference type="ARBA" id="ARBA00022786"/>
    </source>
</evidence>
<dbReference type="PROSITE" id="PS50181">
    <property type="entry name" value="FBOX"/>
    <property type="match status" value="1"/>
</dbReference>